<reference evidence="4 5" key="1">
    <citation type="submission" date="2019-02" db="EMBL/GenBank/DDBJ databases">
        <title>Deep-cultivation of Planctomycetes and their phenomic and genomic characterization uncovers novel biology.</title>
        <authorList>
            <person name="Wiegand S."/>
            <person name="Jogler M."/>
            <person name="Boedeker C."/>
            <person name="Pinto D."/>
            <person name="Vollmers J."/>
            <person name="Rivas-Marin E."/>
            <person name="Kohn T."/>
            <person name="Peeters S.H."/>
            <person name="Heuer A."/>
            <person name="Rast P."/>
            <person name="Oberbeckmann S."/>
            <person name="Bunk B."/>
            <person name="Jeske O."/>
            <person name="Meyerdierks A."/>
            <person name="Storesund J.E."/>
            <person name="Kallscheuer N."/>
            <person name="Luecker S."/>
            <person name="Lage O.M."/>
            <person name="Pohl T."/>
            <person name="Merkel B.J."/>
            <person name="Hornburger P."/>
            <person name="Mueller R.-W."/>
            <person name="Bruemmer F."/>
            <person name="Labrenz M."/>
            <person name="Spormann A.M."/>
            <person name="Op den Camp H."/>
            <person name="Overmann J."/>
            <person name="Amann R."/>
            <person name="Jetten M.S.M."/>
            <person name="Mascher T."/>
            <person name="Medema M.H."/>
            <person name="Devos D.P."/>
            <person name="Kaster A.-K."/>
            <person name="Ovreas L."/>
            <person name="Rohde M."/>
            <person name="Galperin M.Y."/>
            <person name="Jogler C."/>
        </authorList>
    </citation>
    <scope>NUCLEOTIDE SEQUENCE [LARGE SCALE GENOMIC DNA]</scope>
    <source>
        <strain evidence="4 5">V6</strain>
    </source>
</reference>
<dbReference type="Pfam" id="PF00072">
    <property type="entry name" value="Response_reg"/>
    <property type="match status" value="1"/>
</dbReference>
<dbReference type="EMBL" id="CP036347">
    <property type="protein sequence ID" value="QDU05498.1"/>
    <property type="molecule type" value="Genomic_DNA"/>
</dbReference>
<evidence type="ECO:0000259" key="3">
    <source>
        <dbReference type="PROSITE" id="PS50110"/>
    </source>
</evidence>
<dbReference type="RefSeq" id="WP_145043848.1">
    <property type="nucleotide sequence ID" value="NZ_CP036347.1"/>
</dbReference>
<keyword evidence="1 2" id="KW-0597">Phosphoprotein</keyword>
<proteinExistence type="predicted"/>
<name>A0A517WJR4_9PLAN</name>
<dbReference type="InterPro" id="IPR011006">
    <property type="entry name" value="CheY-like_superfamily"/>
</dbReference>
<dbReference type="Proteomes" id="UP000320722">
    <property type="component" value="Chromosome"/>
</dbReference>
<dbReference type="GO" id="GO:0000160">
    <property type="term" value="P:phosphorelay signal transduction system"/>
    <property type="evidence" value="ECO:0007669"/>
    <property type="project" value="InterPro"/>
</dbReference>
<gene>
    <name evidence="4" type="primary">todT_3</name>
    <name evidence="4" type="ORF">V6x_52350</name>
</gene>
<dbReference type="SUPFAM" id="SSF52172">
    <property type="entry name" value="CheY-like"/>
    <property type="match status" value="1"/>
</dbReference>
<accession>A0A517WJR4</accession>
<evidence type="ECO:0000256" key="2">
    <source>
        <dbReference type="PROSITE-ProRule" id="PRU00169"/>
    </source>
</evidence>
<sequence>MNMDNLFPDIFLIDDDDAIRNSTSALLNSQGISVIQFNSAEDFLSRTDNTIRGCVISDFHMKEGLNGIDLLKRMQMSDYQLPVIIISGSLTEPDKVEAIASGAYAILEKIDLPQCLLKLINAALNETG</sequence>
<evidence type="ECO:0000256" key="1">
    <source>
        <dbReference type="ARBA" id="ARBA00022553"/>
    </source>
</evidence>
<dbReference type="InterPro" id="IPR050595">
    <property type="entry name" value="Bact_response_regulator"/>
</dbReference>
<evidence type="ECO:0000313" key="4">
    <source>
        <dbReference type="EMBL" id="QDU05498.1"/>
    </source>
</evidence>
<dbReference type="Gene3D" id="3.40.50.2300">
    <property type="match status" value="1"/>
</dbReference>
<feature type="domain" description="Response regulatory" evidence="3">
    <location>
        <begin position="9"/>
        <end position="124"/>
    </location>
</feature>
<feature type="modified residue" description="4-aspartylphosphate" evidence="2">
    <location>
        <position position="58"/>
    </location>
</feature>
<dbReference type="InterPro" id="IPR001789">
    <property type="entry name" value="Sig_transdc_resp-reg_receiver"/>
</dbReference>
<protein>
    <submittedName>
        <fullName evidence="4">Response regulator protein TodT</fullName>
    </submittedName>
</protein>
<evidence type="ECO:0000313" key="5">
    <source>
        <dbReference type="Proteomes" id="UP000320722"/>
    </source>
</evidence>
<dbReference type="PANTHER" id="PTHR44591">
    <property type="entry name" value="STRESS RESPONSE REGULATOR PROTEIN 1"/>
    <property type="match status" value="1"/>
</dbReference>
<dbReference type="PANTHER" id="PTHR44591:SF25">
    <property type="entry name" value="CHEMOTAXIS TWO-COMPONENT RESPONSE REGULATOR"/>
    <property type="match status" value="1"/>
</dbReference>
<dbReference type="AlphaFoldDB" id="A0A517WJR4"/>
<dbReference type="SMART" id="SM00448">
    <property type="entry name" value="REC"/>
    <property type="match status" value="1"/>
</dbReference>
<organism evidence="4 5">
    <name type="scientific">Gimesia chilikensis</name>
    <dbReference type="NCBI Taxonomy" id="2605989"/>
    <lineage>
        <taxon>Bacteria</taxon>
        <taxon>Pseudomonadati</taxon>
        <taxon>Planctomycetota</taxon>
        <taxon>Planctomycetia</taxon>
        <taxon>Planctomycetales</taxon>
        <taxon>Planctomycetaceae</taxon>
        <taxon>Gimesia</taxon>
    </lineage>
</organism>
<dbReference type="PROSITE" id="PS50110">
    <property type="entry name" value="RESPONSE_REGULATORY"/>
    <property type="match status" value="1"/>
</dbReference>